<evidence type="ECO:0000313" key="1">
    <source>
        <dbReference type="EMBL" id="ETK88305.1"/>
    </source>
</evidence>
<dbReference type="Proteomes" id="UP000054532">
    <property type="component" value="Unassembled WGS sequence"/>
</dbReference>
<organism evidence="3">
    <name type="scientific">Phytophthora nicotianae</name>
    <name type="common">Potato buckeye rot agent</name>
    <name type="synonym">Phytophthora parasitica</name>
    <dbReference type="NCBI Taxonomy" id="4792"/>
    <lineage>
        <taxon>Eukaryota</taxon>
        <taxon>Sar</taxon>
        <taxon>Stramenopiles</taxon>
        <taxon>Oomycota</taxon>
        <taxon>Peronosporomycetes</taxon>
        <taxon>Peronosporales</taxon>
        <taxon>Peronosporaceae</taxon>
        <taxon>Phytophthora</taxon>
    </lineage>
</organism>
<evidence type="ECO:0000313" key="2">
    <source>
        <dbReference type="EMBL" id="ETL41707.1"/>
    </source>
</evidence>
<evidence type="ECO:0000313" key="3">
    <source>
        <dbReference type="EMBL" id="ETM48100.1"/>
    </source>
</evidence>
<dbReference type="Proteomes" id="UP000053864">
    <property type="component" value="Unassembled WGS sequence"/>
</dbReference>
<proteinExistence type="predicted"/>
<dbReference type="AlphaFoldDB" id="W2NHT6"/>
<evidence type="ECO:0000313" key="4">
    <source>
        <dbReference type="Proteomes" id="UP000053864"/>
    </source>
</evidence>
<name>W2NHT6_PHYNI</name>
<reference evidence="2 4" key="2">
    <citation type="submission" date="2013-11" db="EMBL/GenBank/DDBJ databases">
        <title>The Genome Sequence of Phytophthora parasitica CJ05E6.</title>
        <authorList>
            <consortium name="The Broad Institute Genomics Platform"/>
            <person name="Russ C."/>
            <person name="Tyler B."/>
            <person name="Panabieres F."/>
            <person name="Shan W."/>
            <person name="Tripathy S."/>
            <person name="Grunwald N."/>
            <person name="Machado M."/>
            <person name="Johnson C.S."/>
            <person name="Arredondo F."/>
            <person name="Hong C."/>
            <person name="Coffey M."/>
            <person name="Young S.K."/>
            <person name="Zeng Q."/>
            <person name="Gargeya S."/>
            <person name="Fitzgerald M."/>
            <person name="Abouelleil A."/>
            <person name="Alvarado L."/>
            <person name="Chapman S.B."/>
            <person name="Gainer-Dewar J."/>
            <person name="Goldberg J."/>
            <person name="Griggs A."/>
            <person name="Gujja S."/>
            <person name="Hansen M."/>
            <person name="Howarth C."/>
            <person name="Imamovic A."/>
            <person name="Ireland A."/>
            <person name="Larimer J."/>
            <person name="McCowan C."/>
            <person name="Murphy C."/>
            <person name="Pearson M."/>
            <person name="Poon T.W."/>
            <person name="Priest M."/>
            <person name="Roberts A."/>
            <person name="Saif S."/>
            <person name="Shea T."/>
            <person name="Sykes S."/>
            <person name="Wortman J."/>
            <person name="Nusbaum C."/>
            <person name="Birren B."/>
        </authorList>
    </citation>
    <scope>NUCLEOTIDE SEQUENCE [LARGE SCALE GENOMIC DNA]</scope>
    <source>
        <strain evidence="2 4">CJ05E6</strain>
    </source>
</reference>
<dbReference type="EMBL" id="KI685960">
    <property type="protein sequence ID" value="ETK88305.1"/>
    <property type="molecule type" value="Genomic_DNA"/>
</dbReference>
<dbReference type="EMBL" id="KI692511">
    <property type="protein sequence ID" value="ETM48100.1"/>
    <property type="molecule type" value="Genomic_DNA"/>
</dbReference>
<dbReference type="EMBL" id="KI672565">
    <property type="protein sequence ID" value="ETL41707.1"/>
    <property type="molecule type" value="Genomic_DNA"/>
</dbReference>
<sequence>MGDADKAQFNGVKNVFGGGAEYTYLMSFYPVVAKKQWLQGSFGNWQIFSTPVGFTSTNNPCETFNRDFKRDYSQKRKLKLAVRLDQARYCCSHQSMSPVAFAE</sequence>
<gene>
    <name evidence="3" type="ORF">L914_07321</name>
    <name evidence="1" type="ORF">L915_07430</name>
    <name evidence="2" type="ORF">L916_07373</name>
</gene>
<protein>
    <submittedName>
        <fullName evidence="3">Uncharacterized protein</fullName>
    </submittedName>
</protein>
<dbReference type="Proteomes" id="UP000053236">
    <property type="component" value="Unassembled WGS sequence"/>
</dbReference>
<dbReference type="VEuPathDB" id="FungiDB:PPTG_22753"/>
<accession>W2NHT6</accession>
<reference evidence="3" key="3">
    <citation type="submission" date="2013-11" db="EMBL/GenBank/DDBJ databases">
        <title>The Genome Sequence of Phytophthora parasitica IAC_01/95.</title>
        <authorList>
            <consortium name="The Broad Institute Genomics Platform"/>
            <person name="Russ C."/>
            <person name="Tyler B."/>
            <person name="Panabieres F."/>
            <person name="Shan W."/>
            <person name="Tripathy S."/>
            <person name="Grunwald N."/>
            <person name="Machado M."/>
            <person name="Johnson C.S."/>
            <person name="Arredondo F."/>
            <person name="Hong C."/>
            <person name="Coffey M."/>
            <person name="Young S.K."/>
            <person name="Zeng Q."/>
            <person name="Gargeya S."/>
            <person name="Fitzgerald M."/>
            <person name="Abouelleil A."/>
            <person name="Alvarado L."/>
            <person name="Chapman S.B."/>
            <person name="Gainer-Dewar J."/>
            <person name="Goldberg J."/>
            <person name="Griggs A."/>
            <person name="Gujja S."/>
            <person name="Hansen M."/>
            <person name="Howarth C."/>
            <person name="Imamovic A."/>
            <person name="Ireland A."/>
            <person name="Larimer J."/>
            <person name="McCowan C."/>
            <person name="Murphy C."/>
            <person name="Pearson M."/>
            <person name="Poon T.W."/>
            <person name="Priest M."/>
            <person name="Roberts A."/>
            <person name="Saif S."/>
            <person name="Shea T."/>
            <person name="Sykes S."/>
            <person name="Wortman J."/>
            <person name="Nusbaum C."/>
            <person name="Birren B."/>
        </authorList>
    </citation>
    <scope>NUCLEOTIDE SEQUENCE [LARGE SCALE GENOMIC DNA]</scope>
    <source>
        <strain evidence="3">IAC_01/95</strain>
    </source>
</reference>
<reference evidence="1" key="1">
    <citation type="submission" date="2013-11" db="EMBL/GenBank/DDBJ databases">
        <title>The Genome Sequence of Phytophthora parasitica CJ02B3.</title>
        <authorList>
            <consortium name="The Broad Institute Genomics Platform"/>
            <person name="Russ C."/>
            <person name="Tyler B."/>
            <person name="Panabieres F."/>
            <person name="Shan W."/>
            <person name="Tripathy S."/>
            <person name="Grunwald N."/>
            <person name="Machado M."/>
            <person name="Johnson C.S."/>
            <person name="Arredondo F."/>
            <person name="Hong C."/>
            <person name="Coffey M."/>
            <person name="Young S.K."/>
            <person name="Zeng Q."/>
            <person name="Gargeya S."/>
            <person name="Fitzgerald M."/>
            <person name="Abouelleil A."/>
            <person name="Alvarado L."/>
            <person name="Chapman S.B."/>
            <person name="Gainer-Dewar J."/>
            <person name="Goldberg J."/>
            <person name="Griggs A."/>
            <person name="Gujja S."/>
            <person name="Hansen M."/>
            <person name="Howarth C."/>
            <person name="Imamovic A."/>
            <person name="Ireland A."/>
            <person name="Larimer J."/>
            <person name="McCowan C."/>
            <person name="Murphy C."/>
            <person name="Pearson M."/>
            <person name="Poon T.W."/>
            <person name="Priest M."/>
            <person name="Roberts A."/>
            <person name="Saif S."/>
            <person name="Shea T."/>
            <person name="Sykes S."/>
            <person name="Wortman J."/>
            <person name="Nusbaum C."/>
            <person name="Birren B."/>
        </authorList>
    </citation>
    <scope>NUCLEOTIDE SEQUENCE [LARGE SCALE GENOMIC DNA]</scope>
    <source>
        <strain evidence="1">CJ02B3</strain>
    </source>
</reference>